<evidence type="ECO:0000256" key="8">
    <source>
        <dbReference type="ARBA" id="ARBA00022884"/>
    </source>
</evidence>
<evidence type="ECO:0000256" key="7">
    <source>
        <dbReference type="ARBA" id="ARBA00022691"/>
    </source>
</evidence>
<proteinExistence type="inferred from homology"/>
<dbReference type="SUPFAM" id="SSF53335">
    <property type="entry name" value="S-adenosyl-L-methionine-dependent methyltransferases"/>
    <property type="match status" value="1"/>
</dbReference>
<dbReference type="InterPro" id="IPR049560">
    <property type="entry name" value="MeTrfase_RsmB-F_NOP2_cat"/>
</dbReference>
<dbReference type="InterPro" id="IPR054728">
    <property type="entry name" value="RsmB-like_ferredoxin"/>
</dbReference>
<dbReference type="PROSITE" id="PS01153">
    <property type="entry name" value="NOL1_NOP2_SUN"/>
    <property type="match status" value="1"/>
</dbReference>
<dbReference type="InterPro" id="IPR029063">
    <property type="entry name" value="SAM-dependent_MTases_sf"/>
</dbReference>
<dbReference type="SUPFAM" id="SSF48013">
    <property type="entry name" value="NusB-like"/>
    <property type="match status" value="1"/>
</dbReference>
<evidence type="ECO:0000256" key="1">
    <source>
        <dbReference type="ARBA" id="ARBA00004496"/>
    </source>
</evidence>
<dbReference type="EC" id="2.1.1.-" evidence="10"/>
<dbReference type="InterPro" id="IPR018314">
    <property type="entry name" value="RsmB/NOL1/NOP2-like_CS"/>
</dbReference>
<feature type="domain" description="SAM-dependent MTase RsmB/NOP-type" evidence="9">
    <location>
        <begin position="51"/>
        <end position="328"/>
    </location>
</feature>
<evidence type="ECO:0000256" key="3">
    <source>
        <dbReference type="ARBA" id="ARBA00022490"/>
    </source>
</evidence>
<name>A0A1W1CEG2_9ZZZZ</name>
<dbReference type="PANTHER" id="PTHR22807:SF61">
    <property type="entry name" value="NOL1_NOP2_SUN FAMILY PROTEIN _ ANTITERMINATION NUSB DOMAIN-CONTAINING PROTEIN"/>
    <property type="match status" value="1"/>
</dbReference>
<protein>
    <submittedName>
        <fullName evidence="10">Ribosomal RNA small subunit methyltransferase B</fullName>
        <ecNumber evidence="10">2.1.1.-</ecNumber>
    </submittedName>
</protein>
<evidence type="ECO:0000256" key="5">
    <source>
        <dbReference type="ARBA" id="ARBA00022603"/>
    </source>
</evidence>
<dbReference type="Gene3D" id="3.40.50.150">
    <property type="entry name" value="Vaccinia Virus protein VP39"/>
    <property type="match status" value="1"/>
</dbReference>
<keyword evidence="8" id="KW-0694">RNA-binding</keyword>
<dbReference type="AlphaFoldDB" id="A0A1W1CEG2"/>
<evidence type="ECO:0000313" key="10">
    <source>
        <dbReference type="EMBL" id="SFV64102.1"/>
    </source>
</evidence>
<keyword evidence="5 10" id="KW-0489">Methyltransferase</keyword>
<accession>A0A1W1CEG2</accession>
<dbReference type="InterPro" id="IPR035926">
    <property type="entry name" value="NusB-like_sf"/>
</dbReference>
<dbReference type="Pfam" id="PF01189">
    <property type="entry name" value="Methyltr_RsmB-F"/>
    <property type="match status" value="1"/>
</dbReference>
<reference evidence="10" key="1">
    <citation type="submission" date="2016-10" db="EMBL/GenBank/DDBJ databases">
        <authorList>
            <person name="de Groot N.N."/>
        </authorList>
    </citation>
    <scope>NUCLEOTIDE SEQUENCE</scope>
</reference>
<evidence type="ECO:0000256" key="6">
    <source>
        <dbReference type="ARBA" id="ARBA00022679"/>
    </source>
</evidence>
<evidence type="ECO:0000256" key="4">
    <source>
        <dbReference type="ARBA" id="ARBA00022552"/>
    </source>
</evidence>
<keyword evidence="7" id="KW-0949">S-adenosyl-L-methionine</keyword>
<dbReference type="GO" id="GO:0005829">
    <property type="term" value="C:cytosol"/>
    <property type="evidence" value="ECO:0007669"/>
    <property type="project" value="TreeGrafter"/>
</dbReference>
<evidence type="ECO:0000259" key="9">
    <source>
        <dbReference type="PROSITE" id="PS51686"/>
    </source>
</evidence>
<dbReference type="PROSITE" id="PS51686">
    <property type="entry name" value="SAM_MT_RSMB_NOP"/>
    <property type="match status" value="1"/>
</dbReference>
<dbReference type="InterPro" id="IPR004573">
    <property type="entry name" value="rRNA_ssu_MeTfrase_B"/>
</dbReference>
<dbReference type="GO" id="GO:0009383">
    <property type="term" value="F:rRNA (cytosine-C5-)-methyltransferase activity"/>
    <property type="evidence" value="ECO:0007669"/>
    <property type="project" value="TreeGrafter"/>
</dbReference>
<keyword evidence="4" id="KW-0698">rRNA processing</keyword>
<evidence type="ECO:0000256" key="2">
    <source>
        <dbReference type="ARBA" id="ARBA00007494"/>
    </source>
</evidence>
<organism evidence="10">
    <name type="scientific">hydrothermal vent metagenome</name>
    <dbReference type="NCBI Taxonomy" id="652676"/>
    <lineage>
        <taxon>unclassified sequences</taxon>
        <taxon>metagenomes</taxon>
        <taxon>ecological metagenomes</taxon>
    </lineage>
</organism>
<comment type="subcellular location">
    <subcellularLocation>
        <location evidence="1">Cytoplasm</location>
    </subcellularLocation>
</comment>
<gene>
    <name evidence="10" type="ORF">MNB_SUP05-5-973</name>
</gene>
<keyword evidence="6 10" id="KW-0808">Transferase</keyword>
<dbReference type="Pfam" id="PF22458">
    <property type="entry name" value="RsmF-B_ferredox"/>
    <property type="match status" value="1"/>
</dbReference>
<sequence>MYASIFETVELTNYINKKWAKKLVNAILRQIQRDKNTLQQQSHHSHPLWLVKKLKQQAPNDYQNILNENNQQAPMSIRVNIKKNIDEYTKQLKIKTINLKIAPQSLILEKPLNIKQLPDFENGSCFIQDISPQLAAIILQPKNEDIILDACAAPGGKTIHLSELAPKSTIIALDSSSERQKRIIENINRYQVDNIKIINGQAQKQDWWDGKLFDKILLDAPCSATGVIRRHPDIKLLRQESDIAKLVKLQQQILTNLWKLLKPNGILLYATCSILKEENSQQITNFLNKNNDAIEEPINLNWGHSQIGKQNYPNKYMDGFYYAKLRKK</sequence>
<dbReference type="GO" id="GO:0070475">
    <property type="term" value="P:rRNA base methylation"/>
    <property type="evidence" value="ECO:0007669"/>
    <property type="project" value="TreeGrafter"/>
</dbReference>
<dbReference type="InterPro" id="IPR023267">
    <property type="entry name" value="RCMT"/>
</dbReference>
<keyword evidence="3" id="KW-0963">Cytoplasm</keyword>
<comment type="similarity">
    <text evidence="2">Belongs to the class I-like SAM-binding methyltransferase superfamily. RsmB/NOP family.</text>
</comment>
<dbReference type="EMBL" id="FPHJ01000041">
    <property type="protein sequence ID" value="SFV64102.1"/>
    <property type="molecule type" value="Genomic_DNA"/>
</dbReference>
<dbReference type="GO" id="GO:0003723">
    <property type="term" value="F:RNA binding"/>
    <property type="evidence" value="ECO:0007669"/>
    <property type="project" value="UniProtKB-KW"/>
</dbReference>
<dbReference type="NCBIfam" id="NF008149">
    <property type="entry name" value="PRK10901.1"/>
    <property type="match status" value="1"/>
</dbReference>
<dbReference type="InterPro" id="IPR001678">
    <property type="entry name" value="MeTrfase_RsmB-F_NOP2_dom"/>
</dbReference>
<dbReference type="PRINTS" id="PR02008">
    <property type="entry name" value="RCMTFAMILY"/>
</dbReference>
<dbReference type="PANTHER" id="PTHR22807">
    <property type="entry name" value="NOP2 YEAST -RELATED NOL1/NOP2/FMU SUN DOMAIN-CONTAINING"/>
    <property type="match status" value="1"/>
</dbReference>
<dbReference type="CDD" id="cd02440">
    <property type="entry name" value="AdoMet_MTases"/>
    <property type="match status" value="1"/>
</dbReference>
<dbReference type="FunFam" id="3.40.50.150:FF:000022">
    <property type="entry name" value="Ribosomal RNA small subunit methyltransferase B"/>
    <property type="match status" value="1"/>
</dbReference>
<dbReference type="Gene3D" id="1.10.940.10">
    <property type="entry name" value="NusB-like"/>
    <property type="match status" value="1"/>
</dbReference>
<dbReference type="NCBIfam" id="TIGR00563">
    <property type="entry name" value="rsmB"/>
    <property type="match status" value="1"/>
</dbReference>